<keyword evidence="7" id="KW-0961">Cell wall biogenesis/degradation</keyword>
<protein>
    <recommendedName>
        <fullName evidence="11">Polygalacturonase</fullName>
    </recommendedName>
</protein>
<keyword evidence="4" id="KW-0964">Secreted</keyword>
<dbReference type="GO" id="GO:0071555">
    <property type="term" value="P:cell wall organization"/>
    <property type="evidence" value="ECO:0007669"/>
    <property type="project" value="UniProtKB-KW"/>
</dbReference>
<evidence type="ECO:0000256" key="4">
    <source>
        <dbReference type="ARBA" id="ARBA00022525"/>
    </source>
</evidence>
<dbReference type="EMBL" id="OU503050">
    <property type="protein sequence ID" value="CAI9777087.1"/>
    <property type="molecule type" value="Genomic_DNA"/>
</dbReference>
<name>A0AAD2E386_9LAMI</name>
<evidence type="ECO:0000256" key="6">
    <source>
        <dbReference type="ARBA" id="ARBA00023295"/>
    </source>
</evidence>
<accession>A0AAD2E386</accession>
<dbReference type="GO" id="GO:0004650">
    <property type="term" value="F:polygalacturonase activity"/>
    <property type="evidence" value="ECO:0007669"/>
    <property type="project" value="InterPro"/>
</dbReference>
<evidence type="ECO:0000256" key="1">
    <source>
        <dbReference type="ARBA" id="ARBA00004191"/>
    </source>
</evidence>
<evidence type="ECO:0000313" key="10">
    <source>
        <dbReference type="Proteomes" id="UP000834106"/>
    </source>
</evidence>
<dbReference type="PANTHER" id="PTHR31375">
    <property type="match status" value="1"/>
</dbReference>
<proteinExistence type="inferred from homology"/>
<keyword evidence="10" id="KW-1185">Reference proteome</keyword>
<evidence type="ECO:0000256" key="3">
    <source>
        <dbReference type="ARBA" id="ARBA00022512"/>
    </source>
</evidence>
<dbReference type="InterPro" id="IPR000743">
    <property type="entry name" value="Glyco_hydro_28"/>
</dbReference>
<dbReference type="InterPro" id="IPR012334">
    <property type="entry name" value="Pectin_lyas_fold"/>
</dbReference>
<reference evidence="9" key="1">
    <citation type="submission" date="2023-05" db="EMBL/GenBank/DDBJ databases">
        <authorList>
            <person name="Huff M."/>
        </authorList>
    </citation>
    <scope>NUCLEOTIDE SEQUENCE</scope>
</reference>
<gene>
    <name evidence="9" type="ORF">FPE_LOCUS24517</name>
</gene>
<comment type="subcellular location">
    <subcellularLocation>
        <location evidence="1">Secreted</location>
        <location evidence="1">Cell wall</location>
    </subcellularLocation>
</comment>
<evidence type="ECO:0000256" key="7">
    <source>
        <dbReference type="ARBA" id="ARBA00023316"/>
    </source>
</evidence>
<evidence type="ECO:0000313" key="9">
    <source>
        <dbReference type="EMBL" id="CAI9777087.1"/>
    </source>
</evidence>
<organism evidence="9 10">
    <name type="scientific">Fraxinus pennsylvanica</name>
    <dbReference type="NCBI Taxonomy" id="56036"/>
    <lineage>
        <taxon>Eukaryota</taxon>
        <taxon>Viridiplantae</taxon>
        <taxon>Streptophyta</taxon>
        <taxon>Embryophyta</taxon>
        <taxon>Tracheophyta</taxon>
        <taxon>Spermatophyta</taxon>
        <taxon>Magnoliopsida</taxon>
        <taxon>eudicotyledons</taxon>
        <taxon>Gunneridae</taxon>
        <taxon>Pentapetalae</taxon>
        <taxon>asterids</taxon>
        <taxon>lamiids</taxon>
        <taxon>Lamiales</taxon>
        <taxon>Oleaceae</taxon>
        <taxon>Oleeae</taxon>
        <taxon>Fraxinus</taxon>
    </lineage>
</organism>
<dbReference type="InterPro" id="IPR011050">
    <property type="entry name" value="Pectin_lyase_fold/virulence"/>
</dbReference>
<evidence type="ECO:0000256" key="5">
    <source>
        <dbReference type="ARBA" id="ARBA00022801"/>
    </source>
</evidence>
<comment type="similarity">
    <text evidence="2 8">Belongs to the glycosyl hydrolase 28 family.</text>
</comment>
<keyword evidence="6 8" id="KW-0326">Glycosidase</keyword>
<sequence>MFTANANHDVQSLGAKPDGKTDCTNAFLSAWASACASIEPSTIYVPPRRYLFGATSFAGQLCKNPAITLRIGTLVAQSDYNIIRNSVNWIKLERVTRVSVLGGILDGQGTNLWVCKNSSKNCPNGATLC</sequence>
<dbReference type="GO" id="GO:0005975">
    <property type="term" value="P:carbohydrate metabolic process"/>
    <property type="evidence" value="ECO:0007669"/>
    <property type="project" value="InterPro"/>
</dbReference>
<evidence type="ECO:0008006" key="11">
    <source>
        <dbReference type="Google" id="ProtNLM"/>
    </source>
</evidence>
<dbReference type="AlphaFoldDB" id="A0AAD2E386"/>
<evidence type="ECO:0000256" key="8">
    <source>
        <dbReference type="RuleBase" id="RU361169"/>
    </source>
</evidence>
<dbReference type="Gene3D" id="2.160.20.10">
    <property type="entry name" value="Single-stranded right-handed beta-helix, Pectin lyase-like"/>
    <property type="match status" value="1"/>
</dbReference>
<dbReference type="Pfam" id="PF00295">
    <property type="entry name" value="Glyco_hydro_28"/>
    <property type="match status" value="1"/>
</dbReference>
<evidence type="ECO:0000256" key="2">
    <source>
        <dbReference type="ARBA" id="ARBA00008834"/>
    </source>
</evidence>
<keyword evidence="5 8" id="KW-0378">Hydrolase</keyword>
<dbReference type="Proteomes" id="UP000834106">
    <property type="component" value="Chromosome 15"/>
</dbReference>
<dbReference type="SUPFAM" id="SSF51126">
    <property type="entry name" value="Pectin lyase-like"/>
    <property type="match status" value="1"/>
</dbReference>
<keyword evidence="3" id="KW-0134">Cell wall</keyword>